<dbReference type="InterPro" id="IPR020019">
    <property type="entry name" value="AcTrfase_PglD-like"/>
</dbReference>
<evidence type="ECO:0000313" key="3">
    <source>
        <dbReference type="EMBL" id="MDT0294055.1"/>
    </source>
</evidence>
<evidence type="ECO:0000313" key="4">
    <source>
        <dbReference type="Proteomes" id="UP001182991"/>
    </source>
</evidence>
<evidence type="ECO:0000259" key="2">
    <source>
        <dbReference type="Pfam" id="PF17836"/>
    </source>
</evidence>
<protein>
    <submittedName>
        <fullName evidence="3">Acetyltransferase</fullName>
    </submittedName>
</protein>
<dbReference type="SUPFAM" id="SSF51161">
    <property type="entry name" value="Trimeric LpxA-like enzymes"/>
    <property type="match status" value="1"/>
</dbReference>
<name>A0ABU2KH65_9FLAO</name>
<dbReference type="InterPro" id="IPR050179">
    <property type="entry name" value="Trans_hexapeptide_repeat"/>
</dbReference>
<dbReference type="EMBL" id="JAVRBG010000004">
    <property type="protein sequence ID" value="MDT0294055.1"/>
    <property type="molecule type" value="Genomic_DNA"/>
</dbReference>
<dbReference type="PANTHER" id="PTHR43300">
    <property type="entry name" value="ACETYLTRANSFERASE"/>
    <property type="match status" value="1"/>
</dbReference>
<comment type="caution">
    <text evidence="3">The sequence shown here is derived from an EMBL/GenBank/DDBJ whole genome shotgun (WGS) entry which is preliminary data.</text>
</comment>
<dbReference type="CDD" id="cd03360">
    <property type="entry name" value="LbH_AT_putative"/>
    <property type="match status" value="1"/>
</dbReference>
<dbReference type="Pfam" id="PF17836">
    <property type="entry name" value="PglD_N"/>
    <property type="match status" value="1"/>
</dbReference>
<dbReference type="InterPro" id="IPR011004">
    <property type="entry name" value="Trimer_LpxA-like_sf"/>
</dbReference>
<sequence length="217" mass="23571">MKNKNKNKLLIIGAGSVGGHLAVNLKNYNDRFEVLGFLDDDKEKIGNEFVGFPVLGDLNSITNYDSTVQIAVGIAFPFIKSEIIKNLKLKGYYNFPNFISKNAWISNLVRIGEGCIIYPGTSVNYNSIIENFVVMNMNCAVGHDCVLKDYVSLAPNVSLGGNTTINELTELGIGSNSLQCIAIGKRVVVGAGAVITRNFKDNVIVIGNPAKIIRNNN</sequence>
<reference evidence="4" key="1">
    <citation type="submission" date="2023-07" db="EMBL/GenBank/DDBJ databases">
        <title>Isolating and identifying novel microbial strains from the Mariana Trench.</title>
        <authorList>
            <person name="Fu H."/>
        </authorList>
    </citation>
    <scope>NUCLEOTIDE SEQUENCE [LARGE SCALE GENOMIC DNA]</scope>
    <source>
        <strain evidence="4">T-y2</strain>
    </source>
</reference>
<evidence type="ECO:0000256" key="1">
    <source>
        <dbReference type="ARBA" id="ARBA00007274"/>
    </source>
</evidence>
<dbReference type="Proteomes" id="UP001182991">
    <property type="component" value="Unassembled WGS sequence"/>
</dbReference>
<organism evidence="3 4">
    <name type="scientific">Mesonia ostreae</name>
    <dbReference type="NCBI Taxonomy" id="861110"/>
    <lineage>
        <taxon>Bacteria</taxon>
        <taxon>Pseudomonadati</taxon>
        <taxon>Bacteroidota</taxon>
        <taxon>Flavobacteriia</taxon>
        <taxon>Flavobacteriales</taxon>
        <taxon>Flavobacteriaceae</taxon>
        <taxon>Mesonia</taxon>
    </lineage>
</organism>
<comment type="similarity">
    <text evidence="1">Belongs to the transferase hexapeptide repeat family.</text>
</comment>
<keyword evidence="4" id="KW-1185">Reference proteome</keyword>
<proteinExistence type="inferred from homology"/>
<dbReference type="PANTHER" id="PTHR43300:SF7">
    <property type="entry name" value="UDP-N-ACETYLBACILLOSAMINE N-ACETYLTRANSFERASE"/>
    <property type="match status" value="1"/>
</dbReference>
<accession>A0ABU2KH65</accession>
<dbReference type="Gene3D" id="3.40.50.20">
    <property type="match status" value="1"/>
</dbReference>
<gene>
    <name evidence="3" type="ORF">RLT85_05360</name>
</gene>
<dbReference type="NCBIfam" id="TIGR03570">
    <property type="entry name" value="NeuD_NnaD"/>
    <property type="match status" value="1"/>
</dbReference>
<feature type="domain" description="PglD N-terminal" evidence="2">
    <location>
        <begin position="8"/>
        <end position="86"/>
    </location>
</feature>
<dbReference type="RefSeq" id="WP_311401007.1">
    <property type="nucleotide sequence ID" value="NZ_JAVRBG010000004.1"/>
</dbReference>
<dbReference type="Gene3D" id="2.160.10.10">
    <property type="entry name" value="Hexapeptide repeat proteins"/>
    <property type="match status" value="1"/>
</dbReference>
<dbReference type="InterPro" id="IPR041561">
    <property type="entry name" value="PglD_N"/>
</dbReference>